<dbReference type="Proteomes" id="UP000233551">
    <property type="component" value="Unassembled WGS sequence"/>
</dbReference>
<name>A0A218Y2K7_PUNGR</name>
<evidence type="ECO:0000313" key="1">
    <source>
        <dbReference type="EMBL" id="OWM91079.1"/>
    </source>
</evidence>
<sequence>MVFVTADDLNPATTVQSGISPSSLSLQVKRERDDLRRQALDTGRHQMQSSFDETSPRAVVAGIGLHRPSCFAQ</sequence>
<dbReference type="EMBL" id="PGOL01002015">
    <property type="protein sequence ID" value="PKI51346.1"/>
    <property type="molecule type" value="Genomic_DNA"/>
</dbReference>
<organism evidence="1 3">
    <name type="scientific">Punica granatum</name>
    <name type="common">Pomegranate</name>
    <dbReference type="NCBI Taxonomy" id="22663"/>
    <lineage>
        <taxon>Eukaryota</taxon>
        <taxon>Viridiplantae</taxon>
        <taxon>Streptophyta</taxon>
        <taxon>Embryophyta</taxon>
        <taxon>Tracheophyta</taxon>
        <taxon>Spermatophyta</taxon>
        <taxon>Magnoliopsida</taxon>
        <taxon>eudicotyledons</taxon>
        <taxon>Gunneridae</taxon>
        <taxon>Pentapetalae</taxon>
        <taxon>rosids</taxon>
        <taxon>malvids</taxon>
        <taxon>Myrtales</taxon>
        <taxon>Lythraceae</taxon>
        <taxon>Punica</taxon>
    </lineage>
</organism>
<comment type="caution">
    <text evidence="1">The sequence shown here is derived from an EMBL/GenBank/DDBJ whole genome shotgun (WGS) entry which is preliminary data.</text>
</comment>
<proteinExistence type="predicted"/>
<gene>
    <name evidence="1" type="ORF">CDL15_Pgr023412</name>
    <name evidence="2" type="ORF">CRG98_028293</name>
</gene>
<evidence type="ECO:0000313" key="2">
    <source>
        <dbReference type="EMBL" id="PKI51346.1"/>
    </source>
</evidence>
<accession>A0A218Y2K7</accession>
<dbReference type="Proteomes" id="UP000197138">
    <property type="component" value="Unassembled WGS sequence"/>
</dbReference>
<evidence type="ECO:0000313" key="3">
    <source>
        <dbReference type="Proteomes" id="UP000197138"/>
    </source>
</evidence>
<dbReference type="AlphaFoldDB" id="A0A218Y2K7"/>
<keyword evidence="4" id="KW-1185">Reference proteome</keyword>
<reference evidence="1" key="2">
    <citation type="submission" date="2017-06" db="EMBL/GenBank/DDBJ databases">
        <title>The pomegranate genome and the genomics of punicalagin biosynthesis.</title>
        <authorList>
            <person name="Xu C."/>
        </authorList>
    </citation>
    <scope>NUCLEOTIDE SEQUENCE [LARGE SCALE GENOMIC DNA]</scope>
    <source>
        <tissue evidence="1">Fresh leaf</tissue>
    </source>
</reference>
<reference evidence="3" key="1">
    <citation type="journal article" date="2017" name="Plant J.">
        <title>The pomegranate (Punica granatum L.) genome and the genomics of punicalagin biosynthesis.</title>
        <authorList>
            <person name="Qin G."/>
            <person name="Xu C."/>
            <person name="Ming R."/>
            <person name="Tang H."/>
            <person name="Guyot R."/>
            <person name="Kramer E.M."/>
            <person name="Hu Y."/>
            <person name="Yi X."/>
            <person name="Qi Y."/>
            <person name="Xu X."/>
            <person name="Gao Z."/>
            <person name="Pan H."/>
            <person name="Jian J."/>
            <person name="Tian Y."/>
            <person name="Yue Z."/>
            <person name="Xu Y."/>
        </authorList>
    </citation>
    <scope>NUCLEOTIDE SEQUENCE [LARGE SCALE GENOMIC DNA]</scope>
    <source>
        <strain evidence="3">cv. Dabenzi</strain>
    </source>
</reference>
<reference evidence="2 4" key="3">
    <citation type="submission" date="2017-11" db="EMBL/GenBank/DDBJ databases">
        <title>De-novo sequencing of pomegranate (Punica granatum L.) genome.</title>
        <authorList>
            <person name="Akparov Z."/>
            <person name="Amiraslanov A."/>
            <person name="Hajiyeva S."/>
            <person name="Abbasov M."/>
            <person name="Kaur K."/>
            <person name="Hamwieh A."/>
            <person name="Solovyev V."/>
            <person name="Salamov A."/>
            <person name="Braich B."/>
            <person name="Kosarev P."/>
            <person name="Mahmoud A."/>
            <person name="Hajiyev E."/>
            <person name="Babayeva S."/>
            <person name="Izzatullayeva V."/>
            <person name="Mammadov A."/>
            <person name="Mammadov A."/>
            <person name="Sharifova S."/>
            <person name="Ojaghi J."/>
            <person name="Eynullazada K."/>
            <person name="Bayramov B."/>
            <person name="Abdulazimova A."/>
            <person name="Shahmuradov I."/>
        </authorList>
    </citation>
    <scope>NUCLEOTIDE SEQUENCE [LARGE SCALE GENOMIC DNA]</scope>
    <source>
        <strain evidence="2">AG2017</strain>
        <strain evidence="4">cv. AG2017</strain>
        <tissue evidence="2">Leaf</tissue>
    </source>
</reference>
<dbReference type="EMBL" id="MTKT01000420">
    <property type="protein sequence ID" value="OWM91079.1"/>
    <property type="molecule type" value="Genomic_DNA"/>
</dbReference>
<protein>
    <submittedName>
        <fullName evidence="1">Uncharacterized protein</fullName>
    </submittedName>
</protein>
<evidence type="ECO:0000313" key="4">
    <source>
        <dbReference type="Proteomes" id="UP000233551"/>
    </source>
</evidence>